<dbReference type="Gramene" id="GBG79356">
    <property type="protein sequence ID" value="GBG79356"/>
    <property type="gene ID" value="CBR_g29504"/>
</dbReference>
<dbReference type="AlphaFoldDB" id="A0A388LAP3"/>
<dbReference type="PROSITE" id="PS51462">
    <property type="entry name" value="NUDIX"/>
    <property type="match status" value="1"/>
</dbReference>
<dbReference type="InterPro" id="IPR015797">
    <property type="entry name" value="NUDIX_hydrolase-like_dom_sf"/>
</dbReference>
<feature type="region of interest" description="Disordered" evidence="2">
    <location>
        <begin position="132"/>
        <end position="162"/>
    </location>
</feature>
<dbReference type="STRING" id="69332.A0A388LAP3"/>
<feature type="compositionally biased region" description="Gly residues" evidence="2">
    <location>
        <begin position="434"/>
        <end position="452"/>
    </location>
</feature>
<feature type="region of interest" description="Disordered" evidence="2">
    <location>
        <begin position="277"/>
        <end position="298"/>
    </location>
</feature>
<dbReference type="PANTHER" id="PTHR43222">
    <property type="entry name" value="NUDIX HYDROLASE 23"/>
    <property type="match status" value="1"/>
</dbReference>
<accession>A0A388LAP3</accession>
<name>A0A388LAP3_CHABU</name>
<evidence type="ECO:0000256" key="1">
    <source>
        <dbReference type="ARBA" id="ARBA00022801"/>
    </source>
</evidence>
<evidence type="ECO:0000259" key="3">
    <source>
        <dbReference type="PROSITE" id="PS51462"/>
    </source>
</evidence>
<feature type="compositionally biased region" description="Gly residues" evidence="2">
    <location>
        <begin position="483"/>
        <end position="500"/>
    </location>
</feature>
<feature type="region of interest" description="Disordered" evidence="2">
    <location>
        <begin position="366"/>
        <end position="385"/>
    </location>
</feature>
<evidence type="ECO:0000313" key="4">
    <source>
        <dbReference type="EMBL" id="GBG79356.1"/>
    </source>
</evidence>
<feature type="compositionally biased region" description="Gly residues" evidence="2">
    <location>
        <begin position="347"/>
        <end position="359"/>
    </location>
</feature>
<evidence type="ECO:0000313" key="5">
    <source>
        <dbReference type="Proteomes" id="UP000265515"/>
    </source>
</evidence>
<organism evidence="4 5">
    <name type="scientific">Chara braunii</name>
    <name type="common">Braun's stonewort</name>
    <dbReference type="NCBI Taxonomy" id="69332"/>
    <lineage>
        <taxon>Eukaryota</taxon>
        <taxon>Viridiplantae</taxon>
        <taxon>Streptophyta</taxon>
        <taxon>Charophyceae</taxon>
        <taxon>Charales</taxon>
        <taxon>Characeae</taxon>
        <taxon>Chara</taxon>
    </lineage>
</organism>
<feature type="compositionally biased region" description="Gly residues" evidence="2">
    <location>
        <begin position="393"/>
        <end position="404"/>
    </location>
</feature>
<dbReference type="InterPro" id="IPR000086">
    <property type="entry name" value="NUDIX_hydrolase_dom"/>
</dbReference>
<dbReference type="Pfam" id="PF14803">
    <property type="entry name" value="Zn_ribbon_Nudix"/>
    <property type="match status" value="1"/>
</dbReference>
<protein>
    <recommendedName>
        <fullName evidence="3">Nudix hydrolase domain-containing protein</fullName>
    </recommendedName>
</protein>
<sequence>MYSLGSSCGHVGLGKLVEQGHVGSVSGPGPRPGPGPGPGLGVPVLKRGSAAASLPGPGKSSITATRKCTQVIATRGCSGELAENVAALARGLRSMPAGSERGDGVVEAATMGGKLLFPSDMSSRLGVVSAASRGSANESEDLKGLSRLGRGGGGGGGGRQAGFLGVVSSSAASSPPSPSPGRLHAVSDIYQAVEGERRPSELDLAAAGAAARGVEAARASADHSRSSEFQRRVVHDAATEIQSTGVFASTAASSGGKLETEMERVWESESMMRKGIVSDSNDTRPCENSRLVAPSPPHTSLQLALTALCSSEENLDSEKAAAAESPPRQAASPSTAARVTTTKAERGGGGGGGGGGGEGSVAEIAAQNSTSPPSGRGRTAAETVGRATAAAAGEGGGGGGGGGSIAEMHTEDRTCPPSAPSRATAETLDRVRGRGGGGGGGGGGEGGRGGGSSIAEMPTEERTCRPPAPGLATAETLDRVRGRGGGEGGGGGGEGGGGGSPDDRLIKFCSQCGSPTIRIIPPGSDDSHFRDVCSVCSLVHYSSPKVVVGAVCMWEDKFLLCRRAIEPCLGRWGFPQGYLELGESTREGATREVAEEAGAEVEMGPLLAVYNLPNHVQFVYFSRMKTPHIKAGPESLEAKLFTWDEIPFQEMAFPTVTWALEYSRKVLHLKSFPPQQRTKVFVRSPAVDPTSSSSSSSPSSLYSSASYVEEC</sequence>
<dbReference type="InterPro" id="IPR020084">
    <property type="entry name" value="NUDIX_hydrolase_CS"/>
</dbReference>
<dbReference type="Gene3D" id="2.20.70.10">
    <property type="match status" value="1"/>
</dbReference>
<feature type="region of interest" description="Disordered" evidence="2">
    <location>
        <begin position="390"/>
        <end position="500"/>
    </location>
</feature>
<feature type="compositionally biased region" description="Gly residues" evidence="2">
    <location>
        <begin position="149"/>
        <end position="160"/>
    </location>
</feature>
<dbReference type="InterPro" id="IPR029401">
    <property type="entry name" value="Nudix_N"/>
</dbReference>
<feature type="region of interest" description="Disordered" evidence="2">
    <location>
        <begin position="684"/>
        <end position="711"/>
    </location>
</feature>
<feature type="compositionally biased region" description="Low complexity" evidence="2">
    <location>
        <begin position="691"/>
        <end position="711"/>
    </location>
</feature>
<feature type="compositionally biased region" description="Low complexity" evidence="2">
    <location>
        <begin position="322"/>
        <end position="334"/>
    </location>
</feature>
<dbReference type="PANTHER" id="PTHR43222:SF2">
    <property type="entry name" value="NUDIX HYDROLASE 23, CHLOROPLASTIC"/>
    <property type="match status" value="1"/>
</dbReference>
<feature type="region of interest" description="Disordered" evidence="2">
    <location>
        <begin position="316"/>
        <end position="361"/>
    </location>
</feature>
<dbReference type="Gene3D" id="3.90.79.10">
    <property type="entry name" value="Nucleoside Triphosphate Pyrophosphohydrolase"/>
    <property type="match status" value="1"/>
</dbReference>
<dbReference type="PROSITE" id="PS00893">
    <property type="entry name" value="NUDIX_BOX"/>
    <property type="match status" value="1"/>
</dbReference>
<dbReference type="SUPFAM" id="SSF55811">
    <property type="entry name" value="Nudix"/>
    <property type="match status" value="1"/>
</dbReference>
<dbReference type="OrthoDB" id="447842at2759"/>
<dbReference type="OMA" id="WESESMM"/>
<comment type="caution">
    <text evidence="4">The sequence shown here is derived from an EMBL/GenBank/DDBJ whole genome shotgun (WGS) entry which is preliminary data.</text>
</comment>
<evidence type="ECO:0000256" key="2">
    <source>
        <dbReference type="SAM" id="MobiDB-lite"/>
    </source>
</evidence>
<dbReference type="CDD" id="cd04511">
    <property type="entry name" value="NUDIX_Hydrolase"/>
    <property type="match status" value="1"/>
</dbReference>
<keyword evidence="1" id="KW-0378">Hydrolase</keyword>
<dbReference type="EMBL" id="BFEA01000317">
    <property type="protein sequence ID" value="GBG79356.1"/>
    <property type="molecule type" value="Genomic_DNA"/>
</dbReference>
<proteinExistence type="predicted"/>
<keyword evidence="5" id="KW-1185">Reference proteome</keyword>
<feature type="region of interest" description="Disordered" evidence="2">
    <location>
        <begin position="20"/>
        <end position="62"/>
    </location>
</feature>
<feature type="compositionally biased region" description="Low complexity" evidence="2">
    <location>
        <begin position="375"/>
        <end position="385"/>
    </location>
</feature>
<dbReference type="Pfam" id="PF00293">
    <property type="entry name" value="NUDIX"/>
    <property type="match status" value="1"/>
</dbReference>
<reference evidence="4 5" key="1">
    <citation type="journal article" date="2018" name="Cell">
        <title>The Chara Genome: Secondary Complexity and Implications for Plant Terrestrialization.</title>
        <authorList>
            <person name="Nishiyama T."/>
            <person name="Sakayama H."/>
            <person name="Vries J.D."/>
            <person name="Buschmann H."/>
            <person name="Saint-Marcoux D."/>
            <person name="Ullrich K.K."/>
            <person name="Haas F.B."/>
            <person name="Vanderstraeten L."/>
            <person name="Becker D."/>
            <person name="Lang D."/>
            <person name="Vosolsobe S."/>
            <person name="Rombauts S."/>
            <person name="Wilhelmsson P.K.I."/>
            <person name="Janitza P."/>
            <person name="Kern R."/>
            <person name="Heyl A."/>
            <person name="Rumpler F."/>
            <person name="Villalobos L.I.A.C."/>
            <person name="Clay J.M."/>
            <person name="Skokan R."/>
            <person name="Toyoda A."/>
            <person name="Suzuki Y."/>
            <person name="Kagoshima H."/>
            <person name="Schijlen E."/>
            <person name="Tajeshwar N."/>
            <person name="Catarino B."/>
            <person name="Hetherington A.J."/>
            <person name="Saltykova A."/>
            <person name="Bonnot C."/>
            <person name="Breuninger H."/>
            <person name="Symeonidi A."/>
            <person name="Radhakrishnan G.V."/>
            <person name="Van Nieuwerburgh F."/>
            <person name="Deforce D."/>
            <person name="Chang C."/>
            <person name="Karol K.G."/>
            <person name="Hedrich R."/>
            <person name="Ulvskov P."/>
            <person name="Glockner G."/>
            <person name="Delwiche C.F."/>
            <person name="Petrasek J."/>
            <person name="Van de Peer Y."/>
            <person name="Friml J."/>
            <person name="Beilby M."/>
            <person name="Dolan L."/>
            <person name="Kohara Y."/>
            <person name="Sugano S."/>
            <person name="Fujiyama A."/>
            <person name="Delaux P.-M."/>
            <person name="Quint M."/>
            <person name="TheiBen G."/>
            <person name="Hagemann M."/>
            <person name="Harholt J."/>
            <person name="Dunand C."/>
            <person name="Zachgo S."/>
            <person name="Langdale J."/>
            <person name="Maumus F."/>
            <person name="Straeten D.V.D."/>
            <person name="Gould S.B."/>
            <person name="Rensing S.A."/>
        </authorList>
    </citation>
    <scope>NUCLEOTIDE SEQUENCE [LARGE SCALE GENOMIC DNA]</scope>
    <source>
        <strain evidence="4 5">S276</strain>
    </source>
</reference>
<gene>
    <name evidence="4" type="ORF">CBR_g29504</name>
</gene>
<dbReference type="GO" id="GO:0016787">
    <property type="term" value="F:hydrolase activity"/>
    <property type="evidence" value="ECO:0007669"/>
    <property type="project" value="UniProtKB-KW"/>
</dbReference>
<dbReference type="Proteomes" id="UP000265515">
    <property type="component" value="Unassembled WGS sequence"/>
</dbReference>
<feature type="domain" description="Nudix hydrolase" evidence="3">
    <location>
        <begin position="543"/>
        <end position="667"/>
    </location>
</feature>